<keyword evidence="2" id="KW-1185">Reference proteome</keyword>
<organism evidence="1 2">
    <name type="scientific">Fusarium albosuccineum</name>
    <dbReference type="NCBI Taxonomy" id="1237068"/>
    <lineage>
        <taxon>Eukaryota</taxon>
        <taxon>Fungi</taxon>
        <taxon>Dikarya</taxon>
        <taxon>Ascomycota</taxon>
        <taxon>Pezizomycotina</taxon>
        <taxon>Sordariomycetes</taxon>
        <taxon>Hypocreomycetidae</taxon>
        <taxon>Hypocreales</taxon>
        <taxon>Nectriaceae</taxon>
        <taxon>Fusarium</taxon>
        <taxon>Fusarium decemcellulare species complex</taxon>
    </lineage>
</organism>
<evidence type="ECO:0000313" key="1">
    <source>
        <dbReference type="EMBL" id="KAF4466892.1"/>
    </source>
</evidence>
<name>A0A8H4PK47_9HYPO</name>
<dbReference type="Proteomes" id="UP000554235">
    <property type="component" value="Unassembled WGS sequence"/>
</dbReference>
<proteinExistence type="predicted"/>
<protein>
    <submittedName>
        <fullName evidence="1">Uncharacterized protein</fullName>
    </submittedName>
</protein>
<accession>A0A8H4PK47</accession>
<gene>
    <name evidence="1" type="ORF">FALBO_6251</name>
</gene>
<evidence type="ECO:0000313" key="2">
    <source>
        <dbReference type="Proteomes" id="UP000554235"/>
    </source>
</evidence>
<dbReference type="EMBL" id="JAADYS010000810">
    <property type="protein sequence ID" value="KAF4466892.1"/>
    <property type="molecule type" value="Genomic_DNA"/>
</dbReference>
<dbReference type="AlphaFoldDB" id="A0A8H4PK47"/>
<comment type="caution">
    <text evidence="1">The sequence shown here is derived from an EMBL/GenBank/DDBJ whole genome shotgun (WGS) entry which is preliminary data.</text>
</comment>
<reference evidence="1 2" key="1">
    <citation type="submission" date="2020-01" db="EMBL/GenBank/DDBJ databases">
        <title>Identification and distribution of gene clusters putatively required for synthesis of sphingolipid metabolism inhibitors in phylogenetically diverse species of the filamentous fungus Fusarium.</title>
        <authorList>
            <person name="Kim H.-S."/>
            <person name="Busman M."/>
            <person name="Brown D.W."/>
            <person name="Divon H."/>
            <person name="Uhlig S."/>
            <person name="Proctor R.H."/>
        </authorList>
    </citation>
    <scope>NUCLEOTIDE SEQUENCE [LARGE SCALE GENOMIC DNA]</scope>
    <source>
        <strain evidence="1 2">NRRL 20459</strain>
    </source>
</reference>
<sequence length="67" mass="7081">MAALSSSDGHVGLRPYCGICGGSMEVAERFILPPILTLKFLATSTRPPVPNVLARGYSLTTAIDFEA</sequence>